<dbReference type="Proteomes" id="UP000290849">
    <property type="component" value="Unassembled WGS sequence"/>
</dbReference>
<dbReference type="Pfam" id="PF00563">
    <property type="entry name" value="EAL"/>
    <property type="match status" value="1"/>
</dbReference>
<dbReference type="CDD" id="cd01949">
    <property type="entry name" value="GGDEF"/>
    <property type="match status" value="1"/>
</dbReference>
<dbReference type="InterPro" id="IPR035919">
    <property type="entry name" value="EAL_sf"/>
</dbReference>
<dbReference type="PANTHER" id="PTHR44757:SF2">
    <property type="entry name" value="BIOFILM ARCHITECTURE MAINTENANCE PROTEIN MBAA"/>
    <property type="match status" value="1"/>
</dbReference>
<dbReference type="InterPro" id="IPR029787">
    <property type="entry name" value="Nucleotide_cyclase"/>
</dbReference>
<sequence length="783" mass="86532">MQGSLPSCPLDAWNTRVERKEGACGKHGEGGMATDMQWCLGRDVIPALKPAPHGAEDRSGLEDAGRVDVANLMRELDTLRAYIGHLQCRFDLIVQATSDGLWDLEIGDSDGSDPDTPCWLSGQFRRLLGYGPLDELPHRLGTWSSRLHPDDRARVLNAFAAHVGDRSGQTPYDVTYRLRCRDGSYRWIRALGRTLRAPDGRALRVAGAMTDITDSMVLLDLKRYAEDIAARYRDQASLLDKTTDAVVVRGLDGRIQFWNKSAERMYGWSSEEATGRLVAELIYDDHALLDDITGRILTHGEWRGEIRHRRKDGTTFPVEGHWTLVLDEAGEPKAIMVINTDITQRKAAEQKIRVLAMYDSLTGLPNRTLCMESLGRALLEARMNDGMLAVLFMDLNRFKEINDTRGHGVGDQVLVQVARRFQAVLGKGEILSRLAGDEFIVATPVANRDAASELAQRLQGALTDPVAAADHTFFMRVSVGIAVHPMDGATIDDLLKRADIAMYRAKRGGGGHVFYEPEMSDGLAERMELAKDLARALDNGELQLHYQPKVDLGTGAMVGAEALLRWYDPRRGWVSPADFIPIAEGRGMMVPLGRWVLREACRQMKAWQRQGLHFSGRLAINLAAQELDDGMLASNIVDIVRAADLAPSSFELELTESGLMGDVERAIVVMAALKTAGFALSIDDFGTGYSSLAYLKRLPVDKLKIDISFVRDMLNDRHDHTIVTTILGMAHNLGLSAIAEGVERAEQADALRAMGCDEAQGYYYGRPQPAQVFARTWLTAQPG</sequence>
<dbReference type="Pfam" id="PF08447">
    <property type="entry name" value="PAS_3"/>
    <property type="match status" value="1"/>
</dbReference>
<dbReference type="InterPro" id="IPR013767">
    <property type="entry name" value="PAS_fold"/>
</dbReference>
<protein>
    <recommendedName>
        <fullName evidence="7">GGDEF domain-containing protein</fullName>
    </recommendedName>
</protein>
<feature type="domain" description="EAL" evidence="3">
    <location>
        <begin position="526"/>
        <end position="781"/>
    </location>
</feature>
<dbReference type="InterPro" id="IPR035965">
    <property type="entry name" value="PAS-like_dom_sf"/>
</dbReference>
<dbReference type="InterPro" id="IPR052155">
    <property type="entry name" value="Biofilm_reg_signaling"/>
</dbReference>
<dbReference type="SMART" id="SM00091">
    <property type="entry name" value="PAS"/>
    <property type="match status" value="2"/>
</dbReference>
<dbReference type="OrthoDB" id="9813903at2"/>
<dbReference type="Pfam" id="PF00990">
    <property type="entry name" value="GGDEF"/>
    <property type="match status" value="1"/>
</dbReference>
<dbReference type="Gene3D" id="3.30.450.20">
    <property type="entry name" value="PAS domain"/>
    <property type="match status" value="2"/>
</dbReference>
<dbReference type="InterPro" id="IPR000014">
    <property type="entry name" value="PAS"/>
</dbReference>
<dbReference type="PANTHER" id="PTHR44757">
    <property type="entry name" value="DIGUANYLATE CYCLASE DGCP"/>
    <property type="match status" value="1"/>
</dbReference>
<reference evidence="5 6" key="1">
    <citation type="journal article" date="2017" name="Int. J. Syst. Evol. Microbiol.">
        <title>Achromobacter aloeverae sp. nov., isolated from the root of Aloe vera (L.) Burm.f.</title>
        <authorList>
            <person name="Kuncharoen N."/>
            <person name="Muramatsu Y."/>
            <person name="Shibata C."/>
            <person name="Kamakura Y."/>
            <person name="Nakagawa Y."/>
            <person name="Tanasupawat S."/>
        </authorList>
    </citation>
    <scope>NUCLEOTIDE SEQUENCE [LARGE SCALE GENOMIC DNA]</scope>
    <source>
        <strain evidence="5 6">AVA-1</strain>
    </source>
</reference>
<feature type="domain" description="GGDEF" evidence="4">
    <location>
        <begin position="386"/>
        <end position="518"/>
    </location>
</feature>
<keyword evidence="6" id="KW-1185">Reference proteome</keyword>
<gene>
    <name evidence="5" type="ORF">C7R54_01330</name>
</gene>
<evidence type="ECO:0000259" key="1">
    <source>
        <dbReference type="PROSITE" id="PS50112"/>
    </source>
</evidence>
<dbReference type="Gene3D" id="3.20.20.450">
    <property type="entry name" value="EAL domain"/>
    <property type="match status" value="1"/>
</dbReference>
<dbReference type="SUPFAM" id="SSF55785">
    <property type="entry name" value="PYP-like sensor domain (PAS domain)"/>
    <property type="match status" value="2"/>
</dbReference>
<dbReference type="GO" id="GO:0006355">
    <property type="term" value="P:regulation of DNA-templated transcription"/>
    <property type="evidence" value="ECO:0007669"/>
    <property type="project" value="InterPro"/>
</dbReference>
<dbReference type="InterPro" id="IPR001633">
    <property type="entry name" value="EAL_dom"/>
</dbReference>
<dbReference type="PROSITE" id="PS50113">
    <property type="entry name" value="PAC"/>
    <property type="match status" value="2"/>
</dbReference>
<dbReference type="InterPro" id="IPR000160">
    <property type="entry name" value="GGDEF_dom"/>
</dbReference>
<dbReference type="Gene3D" id="3.30.70.270">
    <property type="match status" value="1"/>
</dbReference>
<dbReference type="SUPFAM" id="SSF55073">
    <property type="entry name" value="Nucleotide cyclase"/>
    <property type="match status" value="1"/>
</dbReference>
<dbReference type="InterPro" id="IPR000700">
    <property type="entry name" value="PAS-assoc_C"/>
</dbReference>
<evidence type="ECO:0000313" key="6">
    <source>
        <dbReference type="Proteomes" id="UP000290849"/>
    </source>
</evidence>
<dbReference type="CDD" id="cd00130">
    <property type="entry name" value="PAS"/>
    <property type="match status" value="2"/>
</dbReference>
<dbReference type="SMART" id="SM00267">
    <property type="entry name" value="GGDEF"/>
    <property type="match status" value="1"/>
</dbReference>
<dbReference type="EMBL" id="PYAL01000001">
    <property type="protein sequence ID" value="RXN92428.1"/>
    <property type="molecule type" value="Genomic_DNA"/>
</dbReference>
<feature type="domain" description="PAS" evidence="1">
    <location>
        <begin position="231"/>
        <end position="285"/>
    </location>
</feature>
<evidence type="ECO:0000259" key="2">
    <source>
        <dbReference type="PROSITE" id="PS50113"/>
    </source>
</evidence>
<dbReference type="PROSITE" id="PS50883">
    <property type="entry name" value="EAL"/>
    <property type="match status" value="1"/>
</dbReference>
<feature type="domain" description="PAC" evidence="2">
    <location>
        <begin position="302"/>
        <end position="354"/>
    </location>
</feature>
<dbReference type="InterPro" id="IPR013655">
    <property type="entry name" value="PAS_fold_3"/>
</dbReference>
<comment type="caution">
    <text evidence="5">The sequence shown here is derived from an EMBL/GenBank/DDBJ whole genome shotgun (WGS) entry which is preliminary data.</text>
</comment>
<evidence type="ECO:0000259" key="4">
    <source>
        <dbReference type="PROSITE" id="PS50887"/>
    </source>
</evidence>
<dbReference type="Pfam" id="PF00989">
    <property type="entry name" value="PAS"/>
    <property type="match status" value="1"/>
</dbReference>
<evidence type="ECO:0000313" key="5">
    <source>
        <dbReference type="EMBL" id="RXN92428.1"/>
    </source>
</evidence>
<dbReference type="SMART" id="SM00086">
    <property type="entry name" value="PAC"/>
    <property type="match status" value="2"/>
</dbReference>
<evidence type="ECO:0000259" key="3">
    <source>
        <dbReference type="PROSITE" id="PS50883"/>
    </source>
</evidence>
<dbReference type="PROSITE" id="PS50112">
    <property type="entry name" value="PAS"/>
    <property type="match status" value="1"/>
</dbReference>
<dbReference type="SUPFAM" id="SSF141868">
    <property type="entry name" value="EAL domain-like"/>
    <property type="match status" value="1"/>
</dbReference>
<dbReference type="InterPro" id="IPR001610">
    <property type="entry name" value="PAC"/>
</dbReference>
<dbReference type="AlphaFoldDB" id="A0A4Q1HN74"/>
<proteinExistence type="predicted"/>
<name>A0A4Q1HN74_9BURK</name>
<dbReference type="InterPro" id="IPR043128">
    <property type="entry name" value="Rev_trsase/Diguanyl_cyclase"/>
</dbReference>
<dbReference type="NCBIfam" id="TIGR00229">
    <property type="entry name" value="sensory_box"/>
    <property type="match status" value="1"/>
</dbReference>
<dbReference type="CDD" id="cd01948">
    <property type="entry name" value="EAL"/>
    <property type="match status" value="1"/>
</dbReference>
<organism evidence="5 6">
    <name type="scientific">Achromobacter aloeverae</name>
    <dbReference type="NCBI Taxonomy" id="1750518"/>
    <lineage>
        <taxon>Bacteria</taxon>
        <taxon>Pseudomonadati</taxon>
        <taxon>Pseudomonadota</taxon>
        <taxon>Betaproteobacteria</taxon>
        <taxon>Burkholderiales</taxon>
        <taxon>Alcaligenaceae</taxon>
        <taxon>Achromobacter</taxon>
    </lineage>
</organism>
<feature type="domain" description="PAC" evidence="2">
    <location>
        <begin position="172"/>
        <end position="224"/>
    </location>
</feature>
<dbReference type="FunFam" id="3.20.20.450:FF:000001">
    <property type="entry name" value="Cyclic di-GMP phosphodiesterase yahA"/>
    <property type="match status" value="1"/>
</dbReference>
<accession>A0A4Q1HN74</accession>
<dbReference type="SMART" id="SM00052">
    <property type="entry name" value="EAL"/>
    <property type="match status" value="1"/>
</dbReference>
<dbReference type="NCBIfam" id="TIGR00254">
    <property type="entry name" value="GGDEF"/>
    <property type="match status" value="1"/>
</dbReference>
<dbReference type="PROSITE" id="PS50887">
    <property type="entry name" value="GGDEF"/>
    <property type="match status" value="1"/>
</dbReference>
<evidence type="ECO:0008006" key="7">
    <source>
        <dbReference type="Google" id="ProtNLM"/>
    </source>
</evidence>